<evidence type="ECO:0000313" key="2">
    <source>
        <dbReference type="Proteomes" id="UP001491310"/>
    </source>
</evidence>
<gene>
    <name evidence="1" type="ORF">WJX75_002284</name>
</gene>
<dbReference type="EMBL" id="JALJOT010000010">
    <property type="protein sequence ID" value="KAK9906465.1"/>
    <property type="molecule type" value="Genomic_DNA"/>
</dbReference>
<sequence>MAFGQARLALRTPGEPECSNVRGKWSTPLSQQIALQHHQKDQKRGYVRRVSAKTGLEAICRTDPANLSSFSRYSWLRTTARAG</sequence>
<comment type="caution">
    <text evidence="1">The sequence shown here is derived from an EMBL/GenBank/DDBJ whole genome shotgun (WGS) entry which is preliminary data.</text>
</comment>
<evidence type="ECO:0000313" key="1">
    <source>
        <dbReference type="EMBL" id="KAK9906465.1"/>
    </source>
</evidence>
<reference evidence="1 2" key="1">
    <citation type="journal article" date="2024" name="Nat. Commun.">
        <title>Phylogenomics reveals the evolutionary origins of lichenization in chlorophyte algae.</title>
        <authorList>
            <person name="Puginier C."/>
            <person name="Libourel C."/>
            <person name="Otte J."/>
            <person name="Skaloud P."/>
            <person name="Haon M."/>
            <person name="Grisel S."/>
            <person name="Petersen M."/>
            <person name="Berrin J.G."/>
            <person name="Delaux P.M."/>
            <person name="Dal Grande F."/>
            <person name="Keller J."/>
        </authorList>
    </citation>
    <scope>NUCLEOTIDE SEQUENCE [LARGE SCALE GENOMIC DNA]</scope>
    <source>
        <strain evidence="1 2">SAG 216-7</strain>
    </source>
</reference>
<protein>
    <submittedName>
        <fullName evidence="1">Uncharacterized protein</fullName>
    </submittedName>
</protein>
<accession>A0ABR2YJ62</accession>
<organism evidence="1 2">
    <name type="scientific">Coccomyxa subellipsoidea</name>
    <dbReference type="NCBI Taxonomy" id="248742"/>
    <lineage>
        <taxon>Eukaryota</taxon>
        <taxon>Viridiplantae</taxon>
        <taxon>Chlorophyta</taxon>
        <taxon>core chlorophytes</taxon>
        <taxon>Trebouxiophyceae</taxon>
        <taxon>Trebouxiophyceae incertae sedis</taxon>
        <taxon>Coccomyxaceae</taxon>
        <taxon>Coccomyxa</taxon>
    </lineage>
</organism>
<dbReference type="Proteomes" id="UP001491310">
    <property type="component" value="Unassembled WGS sequence"/>
</dbReference>
<keyword evidence="2" id="KW-1185">Reference proteome</keyword>
<name>A0ABR2YJ62_9CHLO</name>
<proteinExistence type="predicted"/>